<reference evidence="3 4" key="1">
    <citation type="journal article" date="2017" name="Mol. Biol. Evol.">
        <title>The 4-celled Tetrabaena socialis nuclear genome reveals the essential components for genetic control of cell number at the origin of multicellularity in the volvocine lineage.</title>
        <authorList>
            <person name="Featherston J."/>
            <person name="Arakaki Y."/>
            <person name="Hanschen E.R."/>
            <person name="Ferris P.J."/>
            <person name="Michod R.E."/>
            <person name="Olson B.J.S.C."/>
            <person name="Nozaki H."/>
            <person name="Durand P.M."/>
        </authorList>
    </citation>
    <scope>NUCLEOTIDE SEQUENCE [LARGE SCALE GENOMIC DNA]</scope>
    <source>
        <strain evidence="3 4">NIES-571</strain>
    </source>
</reference>
<feature type="region of interest" description="Disordered" evidence="2">
    <location>
        <begin position="65"/>
        <end position="108"/>
    </location>
</feature>
<comment type="caution">
    <text evidence="3">The sequence shown here is derived from an EMBL/GenBank/DDBJ whole genome shotgun (WGS) entry which is preliminary data.</text>
</comment>
<feature type="coiled-coil region" evidence="1">
    <location>
        <begin position="139"/>
        <end position="196"/>
    </location>
</feature>
<name>A0A2J8ACG6_9CHLO</name>
<evidence type="ECO:0000256" key="1">
    <source>
        <dbReference type="SAM" id="Coils"/>
    </source>
</evidence>
<accession>A0A2J8ACG6</accession>
<gene>
    <name evidence="3" type="ORF">TSOC_003101</name>
</gene>
<keyword evidence="1" id="KW-0175">Coiled coil</keyword>
<organism evidence="3 4">
    <name type="scientific">Tetrabaena socialis</name>
    <dbReference type="NCBI Taxonomy" id="47790"/>
    <lineage>
        <taxon>Eukaryota</taxon>
        <taxon>Viridiplantae</taxon>
        <taxon>Chlorophyta</taxon>
        <taxon>core chlorophytes</taxon>
        <taxon>Chlorophyceae</taxon>
        <taxon>CS clade</taxon>
        <taxon>Chlamydomonadales</taxon>
        <taxon>Tetrabaenaceae</taxon>
        <taxon>Tetrabaena</taxon>
    </lineage>
</organism>
<dbReference type="OrthoDB" id="10658750at2759"/>
<sequence>MGVNWQARHTHRRPRTCGLKLLSRLSVAMKKSASTSEGSRSPLTSSLASAHMVLATSTGENMEAEDCSRCSAAPSQGGTGAAASTSSSGTGLGASPSSSATPGRYYLDDQTLTDEAVRRLMAEEEERRRRRRTSQGRLRELEEIRFELAEKELALLEKEKTLLAQEQTLAVMTEELEVERKLRALLTREKDRADEEAALAMGLCTGGFVFP</sequence>
<protein>
    <submittedName>
        <fullName evidence="3">Uncharacterized protein</fullName>
    </submittedName>
</protein>
<evidence type="ECO:0000313" key="3">
    <source>
        <dbReference type="EMBL" id="PNH10209.1"/>
    </source>
</evidence>
<evidence type="ECO:0000256" key="2">
    <source>
        <dbReference type="SAM" id="MobiDB-lite"/>
    </source>
</evidence>
<feature type="compositionally biased region" description="Low complexity" evidence="2">
    <location>
        <begin position="71"/>
        <end position="103"/>
    </location>
</feature>
<dbReference type="AlphaFoldDB" id="A0A2J8ACG6"/>
<keyword evidence="4" id="KW-1185">Reference proteome</keyword>
<dbReference type="Proteomes" id="UP000236333">
    <property type="component" value="Unassembled WGS sequence"/>
</dbReference>
<dbReference type="EMBL" id="PGGS01000063">
    <property type="protein sequence ID" value="PNH10209.1"/>
    <property type="molecule type" value="Genomic_DNA"/>
</dbReference>
<evidence type="ECO:0000313" key="4">
    <source>
        <dbReference type="Proteomes" id="UP000236333"/>
    </source>
</evidence>
<proteinExistence type="predicted"/>